<evidence type="ECO:0000313" key="1">
    <source>
        <dbReference type="EMBL" id="PKU87761.1"/>
    </source>
</evidence>
<reference evidence="1 2" key="1">
    <citation type="journal article" date="2016" name="Sci. Rep.">
        <title>The Dendrobium catenatum Lindl. genome sequence provides insights into polysaccharide synthase, floral development and adaptive evolution.</title>
        <authorList>
            <person name="Zhang G.Q."/>
            <person name="Xu Q."/>
            <person name="Bian C."/>
            <person name="Tsai W.C."/>
            <person name="Yeh C.M."/>
            <person name="Liu K.W."/>
            <person name="Yoshida K."/>
            <person name="Zhang L.S."/>
            <person name="Chang S.B."/>
            <person name="Chen F."/>
            <person name="Shi Y."/>
            <person name="Su Y.Y."/>
            <person name="Zhang Y.Q."/>
            <person name="Chen L.J."/>
            <person name="Yin Y."/>
            <person name="Lin M."/>
            <person name="Huang H."/>
            <person name="Deng H."/>
            <person name="Wang Z.W."/>
            <person name="Zhu S.L."/>
            <person name="Zhao X."/>
            <person name="Deng C."/>
            <person name="Niu S.C."/>
            <person name="Huang J."/>
            <person name="Wang M."/>
            <person name="Liu G.H."/>
            <person name="Yang H.J."/>
            <person name="Xiao X.J."/>
            <person name="Hsiao Y.Y."/>
            <person name="Wu W.L."/>
            <person name="Chen Y.Y."/>
            <person name="Mitsuda N."/>
            <person name="Ohme-Takagi M."/>
            <person name="Luo Y.B."/>
            <person name="Van de Peer Y."/>
            <person name="Liu Z.J."/>
        </authorList>
    </citation>
    <scope>NUCLEOTIDE SEQUENCE [LARGE SCALE GENOMIC DNA]</scope>
    <source>
        <tissue evidence="1">The whole plant</tissue>
    </source>
</reference>
<protein>
    <submittedName>
        <fullName evidence="1">Uncharacterized protein</fullName>
    </submittedName>
</protein>
<dbReference type="Proteomes" id="UP000233837">
    <property type="component" value="Unassembled WGS sequence"/>
</dbReference>
<proteinExistence type="predicted"/>
<gene>
    <name evidence="1" type="ORF">MA16_Dca023530</name>
</gene>
<dbReference type="AlphaFoldDB" id="A0A2I0XIM6"/>
<keyword evidence="2" id="KW-1185">Reference proteome</keyword>
<sequence>MQHGRVYGLGAQAQAYEGMTSSTASSFTSSSYDSLQAQQISALQAELEQVRKSQADWKAQLHAQFQMQM</sequence>
<dbReference type="EMBL" id="KZ501854">
    <property type="protein sequence ID" value="PKU87761.1"/>
    <property type="molecule type" value="Genomic_DNA"/>
</dbReference>
<accession>A0A2I0XIM6</accession>
<evidence type="ECO:0000313" key="2">
    <source>
        <dbReference type="Proteomes" id="UP000233837"/>
    </source>
</evidence>
<name>A0A2I0XIM6_9ASPA</name>
<organism evidence="1 2">
    <name type="scientific">Dendrobium catenatum</name>
    <dbReference type="NCBI Taxonomy" id="906689"/>
    <lineage>
        <taxon>Eukaryota</taxon>
        <taxon>Viridiplantae</taxon>
        <taxon>Streptophyta</taxon>
        <taxon>Embryophyta</taxon>
        <taxon>Tracheophyta</taxon>
        <taxon>Spermatophyta</taxon>
        <taxon>Magnoliopsida</taxon>
        <taxon>Liliopsida</taxon>
        <taxon>Asparagales</taxon>
        <taxon>Orchidaceae</taxon>
        <taxon>Epidendroideae</taxon>
        <taxon>Malaxideae</taxon>
        <taxon>Dendrobiinae</taxon>
        <taxon>Dendrobium</taxon>
    </lineage>
</organism>
<reference evidence="1 2" key="2">
    <citation type="journal article" date="2017" name="Nature">
        <title>The Apostasia genome and the evolution of orchids.</title>
        <authorList>
            <person name="Zhang G.Q."/>
            <person name="Liu K.W."/>
            <person name="Li Z."/>
            <person name="Lohaus R."/>
            <person name="Hsiao Y.Y."/>
            <person name="Niu S.C."/>
            <person name="Wang J.Y."/>
            <person name="Lin Y.C."/>
            <person name="Xu Q."/>
            <person name="Chen L.J."/>
            <person name="Yoshida K."/>
            <person name="Fujiwara S."/>
            <person name="Wang Z.W."/>
            <person name="Zhang Y.Q."/>
            <person name="Mitsuda N."/>
            <person name="Wang M."/>
            <person name="Liu G.H."/>
            <person name="Pecoraro L."/>
            <person name="Huang H.X."/>
            <person name="Xiao X.J."/>
            <person name="Lin M."/>
            <person name="Wu X.Y."/>
            <person name="Wu W.L."/>
            <person name="Chen Y.Y."/>
            <person name="Chang S.B."/>
            <person name="Sakamoto S."/>
            <person name="Ohme-Takagi M."/>
            <person name="Yagi M."/>
            <person name="Zeng S.J."/>
            <person name="Shen C.Y."/>
            <person name="Yeh C.M."/>
            <person name="Luo Y.B."/>
            <person name="Tsai W.C."/>
            <person name="Van de Peer Y."/>
            <person name="Liu Z.J."/>
        </authorList>
    </citation>
    <scope>NUCLEOTIDE SEQUENCE [LARGE SCALE GENOMIC DNA]</scope>
    <source>
        <tissue evidence="1">The whole plant</tissue>
    </source>
</reference>